<dbReference type="Pfam" id="PF03401">
    <property type="entry name" value="TctC"/>
    <property type="match status" value="1"/>
</dbReference>
<dbReference type="EMBL" id="CP073347">
    <property type="protein sequence ID" value="UTW10238.1"/>
    <property type="molecule type" value="Genomic_DNA"/>
</dbReference>
<gene>
    <name evidence="3" type="ORF">KDW95_13085</name>
</gene>
<accession>A0ABY5HDG0</accession>
<dbReference type="Proteomes" id="UP001058461">
    <property type="component" value="Chromosome"/>
</dbReference>
<keyword evidence="4" id="KW-1185">Reference proteome</keyword>
<proteinExistence type="inferred from homology"/>
<evidence type="ECO:0000256" key="2">
    <source>
        <dbReference type="SAM" id="SignalP"/>
    </source>
</evidence>
<dbReference type="InterPro" id="IPR005064">
    <property type="entry name" value="BUG"/>
</dbReference>
<comment type="similarity">
    <text evidence="1">Belongs to the UPF0065 (bug) family.</text>
</comment>
<organism evidence="3 4">
    <name type="scientific">Marinobacterium rhizophilum</name>
    <dbReference type="NCBI Taxonomy" id="420402"/>
    <lineage>
        <taxon>Bacteria</taxon>
        <taxon>Pseudomonadati</taxon>
        <taxon>Pseudomonadota</taxon>
        <taxon>Gammaproteobacteria</taxon>
        <taxon>Oceanospirillales</taxon>
        <taxon>Oceanospirillaceae</taxon>
        <taxon>Marinobacterium</taxon>
    </lineage>
</organism>
<feature type="signal peptide" evidence="2">
    <location>
        <begin position="1"/>
        <end position="25"/>
    </location>
</feature>
<reference evidence="3" key="1">
    <citation type="submission" date="2021-04" db="EMBL/GenBank/DDBJ databases">
        <title>Oceanospirillales bacteria with DddD are important DMSP degraders in coastal seawater.</title>
        <authorList>
            <person name="Liu J."/>
        </authorList>
    </citation>
    <scope>NUCLEOTIDE SEQUENCE</scope>
    <source>
        <strain evidence="3">D13-1</strain>
    </source>
</reference>
<dbReference type="PIRSF" id="PIRSF017082">
    <property type="entry name" value="YflP"/>
    <property type="match status" value="1"/>
</dbReference>
<dbReference type="SUPFAM" id="SSF53850">
    <property type="entry name" value="Periplasmic binding protein-like II"/>
    <property type="match status" value="1"/>
</dbReference>
<keyword evidence="2" id="KW-0732">Signal</keyword>
<evidence type="ECO:0000313" key="3">
    <source>
        <dbReference type="EMBL" id="UTW10238.1"/>
    </source>
</evidence>
<dbReference type="PANTHER" id="PTHR42928:SF5">
    <property type="entry name" value="BLR1237 PROTEIN"/>
    <property type="match status" value="1"/>
</dbReference>
<dbReference type="InterPro" id="IPR042100">
    <property type="entry name" value="Bug_dom1"/>
</dbReference>
<sequence>MKIKLMFKSIASVLMLSGSMLSAHAAETQKDNEEGLSSYPEKPITWVIPDGAGGGLDTIVRTIYPYVQKNMPNDAKFVLQNLPGATQTIAVAAVYNAEPDGYTIGQASVAPLTIMPHLGKTSYKSYKDFELIANVFDAAHYLVVPGDSPYNTFDEFMENAKENPGSLKVGIDGVYNVQHLPLMDLQQKSGSDLNEIVYKSSADTKKALLGNEIEAGILPSHIIISEHEEGTLKPLVNIMEVKPDYFSEIPSLKDKGFTPSQLFVGVIAPKGTSKGKLNILNEAIRKALQDPELVAALTKRKIMINYNDPDVYGQRLEELDVSNKNILKELGVLK</sequence>
<protein>
    <submittedName>
        <fullName evidence="3">Tripartite tricarboxylate transporter substrate binding protein</fullName>
    </submittedName>
</protein>
<name>A0ABY5HDG0_9GAMM</name>
<dbReference type="RefSeq" id="WP_255852272.1">
    <property type="nucleotide sequence ID" value="NZ_CP073347.1"/>
</dbReference>
<dbReference type="PANTHER" id="PTHR42928">
    <property type="entry name" value="TRICARBOXYLATE-BINDING PROTEIN"/>
    <property type="match status" value="1"/>
</dbReference>
<dbReference type="Gene3D" id="3.40.190.10">
    <property type="entry name" value="Periplasmic binding protein-like II"/>
    <property type="match status" value="1"/>
</dbReference>
<evidence type="ECO:0000256" key="1">
    <source>
        <dbReference type="ARBA" id="ARBA00006987"/>
    </source>
</evidence>
<dbReference type="CDD" id="cd07012">
    <property type="entry name" value="PBP2_Bug_TTT"/>
    <property type="match status" value="1"/>
</dbReference>
<feature type="chain" id="PRO_5046014877" evidence="2">
    <location>
        <begin position="26"/>
        <end position="334"/>
    </location>
</feature>
<dbReference type="Gene3D" id="3.40.190.150">
    <property type="entry name" value="Bordetella uptake gene, domain 1"/>
    <property type="match status" value="1"/>
</dbReference>
<evidence type="ECO:0000313" key="4">
    <source>
        <dbReference type="Proteomes" id="UP001058461"/>
    </source>
</evidence>